<dbReference type="AlphaFoldDB" id="A8ZPT5"/>
<reference evidence="3 4" key="1">
    <citation type="journal article" date="2008" name="Proc. Natl. Acad. Sci. U.S.A.">
        <title>Niche adaptation and genome expansion in the chlorophyll d-producing cyanobacterium Acaryochloris marina.</title>
        <authorList>
            <person name="Swingley W.D."/>
            <person name="Chen M."/>
            <person name="Cheung P.C."/>
            <person name="Conrad A.L."/>
            <person name="Dejesa L.C."/>
            <person name="Hao J."/>
            <person name="Honchak B.M."/>
            <person name="Karbach L.E."/>
            <person name="Kurdoglu A."/>
            <person name="Lahiri S."/>
            <person name="Mastrian S.D."/>
            <person name="Miyashita H."/>
            <person name="Page L."/>
            <person name="Ramakrishna P."/>
            <person name="Satoh S."/>
            <person name="Sattley W.M."/>
            <person name="Shimada Y."/>
            <person name="Taylor H.L."/>
            <person name="Tomo T."/>
            <person name="Tsuchiya T."/>
            <person name="Wang Z.T."/>
            <person name="Raymond J."/>
            <person name="Mimuro M."/>
            <person name="Blankenship R.E."/>
            <person name="Touchman J.W."/>
        </authorList>
    </citation>
    <scope>NUCLEOTIDE SEQUENCE [LARGE SCALE GENOMIC DNA]</scope>
    <source>
        <strain evidence="4">MBIC 11017</strain>
        <plasmid evidence="4">Plasmid pREB6</plasmid>
    </source>
</reference>
<dbReference type="RefSeq" id="WP_012168205.1">
    <property type="nucleotide sequence ID" value="NC_009931.1"/>
</dbReference>
<feature type="compositionally biased region" description="Acidic residues" evidence="1">
    <location>
        <begin position="62"/>
        <end position="80"/>
    </location>
</feature>
<organism evidence="3 4">
    <name type="scientific">Acaryochloris marina (strain MBIC 11017)</name>
    <dbReference type="NCBI Taxonomy" id="329726"/>
    <lineage>
        <taxon>Bacteria</taxon>
        <taxon>Bacillati</taxon>
        <taxon>Cyanobacteriota</taxon>
        <taxon>Cyanophyceae</taxon>
        <taxon>Acaryochloridales</taxon>
        <taxon>Acaryochloridaceae</taxon>
        <taxon>Acaryochloris</taxon>
    </lineage>
</organism>
<keyword evidence="2" id="KW-1133">Transmembrane helix</keyword>
<accession>A8ZPT5</accession>
<keyword evidence="3" id="KW-0614">Plasmid</keyword>
<feature type="compositionally biased region" description="Polar residues" evidence="1">
    <location>
        <begin position="364"/>
        <end position="387"/>
    </location>
</feature>
<evidence type="ECO:0000313" key="3">
    <source>
        <dbReference type="EMBL" id="ABW33043.1"/>
    </source>
</evidence>
<evidence type="ECO:0000256" key="2">
    <source>
        <dbReference type="SAM" id="Phobius"/>
    </source>
</evidence>
<feature type="region of interest" description="Disordered" evidence="1">
    <location>
        <begin position="55"/>
        <end position="83"/>
    </location>
</feature>
<gene>
    <name evidence="3" type="ordered locus">AM1_F0142</name>
</gene>
<proteinExistence type="predicted"/>
<evidence type="ECO:0008006" key="5">
    <source>
        <dbReference type="Google" id="ProtNLM"/>
    </source>
</evidence>
<dbReference type="KEGG" id="amr:AM1_F0142"/>
<evidence type="ECO:0000256" key="1">
    <source>
        <dbReference type="SAM" id="MobiDB-lite"/>
    </source>
</evidence>
<name>A8ZPT5_ACAM1</name>
<feature type="region of interest" description="Disordered" evidence="1">
    <location>
        <begin position="1"/>
        <end position="38"/>
    </location>
</feature>
<keyword evidence="4" id="KW-1185">Reference proteome</keyword>
<protein>
    <recommendedName>
        <fullName evidence="5">Bacterial conjugation TrbI-like protein</fullName>
    </recommendedName>
</protein>
<dbReference type="EMBL" id="CP000843">
    <property type="protein sequence ID" value="ABW33043.1"/>
    <property type="molecule type" value="Genomic_DNA"/>
</dbReference>
<dbReference type="HOGENOM" id="CLU_442573_0_0_3"/>
<keyword evidence="2" id="KW-0472">Membrane</keyword>
<feature type="region of interest" description="Disordered" evidence="1">
    <location>
        <begin position="193"/>
        <end position="408"/>
    </location>
</feature>
<sequence>MPNEGTTTVVEPVVADTAGEHNLEADVGATPKDAATPEAALEPHWQAYIDAAPSSLNTSDEVGAEQGDEGGDETPEDEDAPQLQMDTYGTEAVTDPYTIKTTYNFVNSPYTRVAIIVGGLSLGIFFLFGLYKVFVTARSQPPENPILSDAYAEYPQDYGPEGSPREQELENQLDDSQQRNTYTDQLDEVTTFNQQAQTPQKPPTPTVTQRPAAPSPRLVAARSPIPLRPLAVPPTPQPQPQVARPTAVSTTRPEPEADPVAQFGSVENVGFYGAPASESYTPVATAPDPAPPSNTTATAQPQFPIEVAQASPTQSLIPSPSAPPSPPVDGYQPPTEGTSQPLTEGTTISLLSPQPPASPVGTGSPPQTYPAPSTGTHLRAQLPTTAISSPAQGVPPSPSAPAPSADSRILTMDSKGKAKLKRAVAWRPNSPDVLNGQSYSLELTKTFKNTAGVEIFPKGSQAIARVTEATRDGLVMMEVTAIKTQNRTIPIPSGAMEVQTKDTNFLEAKLEQKGGTSFGNRLLNGLFRMGAQGIANSTSLINRPLSQSSFSSSNGTVVTQQNPEADLIAGFAEGATSELSEIVKDSAPNQDAVVSSFYKLSKGKSLDLYVLRDISIN</sequence>
<geneLocation type="plasmid" evidence="3 4">
    <name>pREB6</name>
</geneLocation>
<keyword evidence="2" id="KW-0812">Transmembrane</keyword>
<feature type="compositionally biased region" description="Polar residues" evidence="1">
    <location>
        <begin position="335"/>
        <end position="352"/>
    </location>
</feature>
<dbReference type="Proteomes" id="UP000000268">
    <property type="component" value="Plasmid pREB6"/>
</dbReference>
<feature type="region of interest" description="Disordered" evidence="1">
    <location>
        <begin position="153"/>
        <end position="177"/>
    </location>
</feature>
<evidence type="ECO:0000313" key="4">
    <source>
        <dbReference type="Proteomes" id="UP000000268"/>
    </source>
</evidence>
<feature type="transmembrane region" description="Helical" evidence="2">
    <location>
        <begin position="113"/>
        <end position="134"/>
    </location>
</feature>